<comment type="caution">
    <text evidence="2">The sequence shown here is derived from an EMBL/GenBank/DDBJ whole genome shotgun (WGS) entry which is preliminary data.</text>
</comment>
<dbReference type="EMBL" id="JAUSTR010000010">
    <property type="protein sequence ID" value="MDQ0163160.1"/>
    <property type="molecule type" value="Genomic_DNA"/>
</dbReference>
<accession>A0ABT9VQL5</accession>
<feature type="transmembrane region" description="Helical" evidence="1">
    <location>
        <begin position="120"/>
        <end position="146"/>
    </location>
</feature>
<name>A0ABT9VQL5_9BACI</name>
<feature type="transmembrane region" description="Helical" evidence="1">
    <location>
        <begin position="158"/>
        <end position="180"/>
    </location>
</feature>
<feature type="transmembrane region" description="Helical" evidence="1">
    <location>
        <begin position="50"/>
        <end position="72"/>
    </location>
</feature>
<reference evidence="2 3" key="1">
    <citation type="submission" date="2023-07" db="EMBL/GenBank/DDBJ databases">
        <title>Genomic Encyclopedia of Type Strains, Phase IV (KMG-IV): sequencing the most valuable type-strain genomes for metagenomic binning, comparative biology and taxonomic classification.</title>
        <authorList>
            <person name="Goeker M."/>
        </authorList>
    </citation>
    <scope>NUCLEOTIDE SEQUENCE [LARGE SCALE GENOMIC DNA]</scope>
    <source>
        <strain evidence="2 3">DSM 19092</strain>
    </source>
</reference>
<evidence type="ECO:0000313" key="3">
    <source>
        <dbReference type="Proteomes" id="UP001225646"/>
    </source>
</evidence>
<sequence>MEKTNDHQFENGKNYTPLVVALSVVINAVILILFFTPIGYRGDIEFDLTIFPRFNAILNSFTFVFLLAALFAIKKKNIKVHRNFIIAAFITTTLFCISYLTYHYLSTEPTRYGGEGFLKYFYFFILTTHSFLAAVIVPLALFAFFWGMSMQVEKHRKIVRWAMPIWLYVSFTGVLVYILISPYY</sequence>
<keyword evidence="1" id="KW-0472">Membrane</keyword>
<keyword evidence="3" id="KW-1185">Reference proteome</keyword>
<feature type="transmembrane region" description="Helical" evidence="1">
    <location>
        <begin position="18"/>
        <end position="38"/>
    </location>
</feature>
<evidence type="ECO:0000256" key="1">
    <source>
        <dbReference type="SAM" id="Phobius"/>
    </source>
</evidence>
<proteinExistence type="predicted"/>
<dbReference type="RefSeq" id="WP_044747502.1">
    <property type="nucleotide sequence ID" value="NZ_JAUSTR010000010.1"/>
</dbReference>
<protein>
    <submittedName>
        <fullName evidence="2">Membrane protein</fullName>
    </submittedName>
</protein>
<dbReference type="Pfam" id="PF04238">
    <property type="entry name" value="DUF420"/>
    <property type="match status" value="1"/>
</dbReference>
<keyword evidence="1" id="KW-1133">Transmembrane helix</keyword>
<evidence type="ECO:0000313" key="2">
    <source>
        <dbReference type="EMBL" id="MDQ0163160.1"/>
    </source>
</evidence>
<dbReference type="PANTHER" id="PTHR37692">
    <property type="entry name" value="HYPOTHETICAL MEMBRANE SPANNING PROTEIN"/>
    <property type="match status" value="1"/>
</dbReference>
<dbReference type="PANTHER" id="PTHR37692:SF1">
    <property type="entry name" value="DUF420 DOMAIN-CONTAINING PROTEIN"/>
    <property type="match status" value="1"/>
</dbReference>
<gene>
    <name evidence="2" type="ORF">J2S06_002238</name>
</gene>
<organism evidence="2 3">
    <name type="scientific">Aeribacillus alveayuensis</name>
    <dbReference type="NCBI Taxonomy" id="279215"/>
    <lineage>
        <taxon>Bacteria</taxon>
        <taxon>Bacillati</taxon>
        <taxon>Bacillota</taxon>
        <taxon>Bacilli</taxon>
        <taxon>Bacillales</taxon>
        <taxon>Bacillaceae</taxon>
        <taxon>Aeribacillus</taxon>
    </lineage>
</organism>
<feature type="transmembrane region" description="Helical" evidence="1">
    <location>
        <begin position="84"/>
        <end position="105"/>
    </location>
</feature>
<dbReference type="InterPro" id="IPR007352">
    <property type="entry name" value="DUF420"/>
</dbReference>
<dbReference type="Proteomes" id="UP001225646">
    <property type="component" value="Unassembled WGS sequence"/>
</dbReference>
<keyword evidence="1" id="KW-0812">Transmembrane</keyword>